<reference evidence="2" key="1">
    <citation type="submission" date="2021-02" db="EMBL/GenBank/DDBJ databases">
        <authorList>
            <person name="Nowell W R."/>
        </authorList>
    </citation>
    <scope>NUCLEOTIDE SEQUENCE</scope>
    <source>
        <strain evidence="2">Ploen Becks lab</strain>
    </source>
</reference>
<dbReference type="InterPro" id="IPR036415">
    <property type="entry name" value="Lamin_tail_dom_sf"/>
</dbReference>
<evidence type="ECO:0000313" key="2">
    <source>
        <dbReference type="EMBL" id="CAF0830918.1"/>
    </source>
</evidence>
<organism evidence="2 3">
    <name type="scientific">Brachionus calyciflorus</name>
    <dbReference type="NCBI Taxonomy" id="104777"/>
    <lineage>
        <taxon>Eukaryota</taxon>
        <taxon>Metazoa</taxon>
        <taxon>Spiralia</taxon>
        <taxon>Gnathifera</taxon>
        <taxon>Rotifera</taxon>
        <taxon>Eurotatoria</taxon>
        <taxon>Monogononta</taxon>
        <taxon>Pseudotrocha</taxon>
        <taxon>Ploima</taxon>
        <taxon>Brachionidae</taxon>
        <taxon>Brachionus</taxon>
    </lineage>
</organism>
<dbReference type="AlphaFoldDB" id="A0A813V0H9"/>
<comment type="caution">
    <text evidence="2">The sequence shown here is derived from an EMBL/GenBank/DDBJ whole genome shotgun (WGS) entry which is preliminary data.</text>
</comment>
<protein>
    <submittedName>
        <fullName evidence="2">Uncharacterized protein</fullName>
    </submittedName>
</protein>
<evidence type="ECO:0000313" key="3">
    <source>
        <dbReference type="Proteomes" id="UP000663879"/>
    </source>
</evidence>
<feature type="coiled-coil region" evidence="1">
    <location>
        <begin position="312"/>
        <end position="408"/>
    </location>
</feature>
<evidence type="ECO:0000256" key="1">
    <source>
        <dbReference type="SAM" id="Coils"/>
    </source>
</evidence>
<dbReference type="EMBL" id="CAJNOC010001059">
    <property type="protein sequence ID" value="CAF0830918.1"/>
    <property type="molecule type" value="Genomic_DNA"/>
</dbReference>
<dbReference type="Gene3D" id="2.60.40.1260">
    <property type="entry name" value="Lamin Tail domain"/>
    <property type="match status" value="1"/>
</dbReference>
<gene>
    <name evidence="2" type="ORF">OXX778_LOCUS7961</name>
</gene>
<dbReference type="Proteomes" id="UP000663879">
    <property type="component" value="Unassembled WGS sequence"/>
</dbReference>
<name>A0A813V0H9_9BILA</name>
<accession>A0A813V0H9</accession>
<feature type="coiled-coil region" evidence="1">
    <location>
        <begin position="197"/>
        <end position="238"/>
    </location>
</feature>
<keyword evidence="3" id="KW-1185">Reference proteome</keyword>
<proteinExistence type="predicted"/>
<dbReference type="OrthoDB" id="10548716at2759"/>
<sequence>MSCKVKNLSNSLNSLRRTEHDKKELSELNNRFSNFLNIVKTETQQSSLLENSLVALKRQIVNDIVQKRVKYDEELHQVRQVLNSLCLDLSHCFVRERHSRVLIEFFSNFENLSDPVCEENLDKLSHFSVSQSSLLSSCSSQSLPISTSSSSYYTDSESTDSAFPPSPTHFSLETYLANLLKTKNQVKQDFENRVVENENLKKNCQSLSSKLNDLNNSLDSVKLENLTLNDKINNLKKEINFLKSFKHDVNNNNNYNNSNRELLNVDMDQMRLEIRQEFQNNLEDDLELYDESLQNDFLIELDHLQLTYDQECEKIEAESTQLLNELSELNSNLVTDYQEYEKLTTQNSILNSRLVELSSKLCEFTTLDKPEQEKIILNYTIRNIDKNIDMKKSEIKCLRKEINHIKNNLCKLDLFGSGDQFHLRPYNAQIEHTKSNLFSYLIIKFDFIYNFKSNKNRSILNSLKFYDSMDGYSITIENEHKILDIDLSEWMIRREIYSGIGIREPEKVIEYRLPKFFKLKRRKKVSFISGCHDDREKCEKEFNPSSSLNSIPKLTQLKCACCACKLMVRRSGDTDIMEVGEVSNWGSGLLTVTKLINNKNHVKMANFKFLKQIWVNDNDQED</sequence>
<keyword evidence="1" id="KW-0175">Coiled coil</keyword>